<comment type="caution">
    <text evidence="1">The sequence shown here is derived from an EMBL/GenBank/DDBJ whole genome shotgun (WGS) entry which is preliminary data.</text>
</comment>
<evidence type="ECO:0000313" key="1">
    <source>
        <dbReference type="EMBL" id="HHM44658.1"/>
    </source>
</evidence>
<reference evidence="1" key="1">
    <citation type="journal article" date="2020" name="mSystems">
        <title>Genome- and Community-Level Interaction Insights into Carbon Utilization and Element Cycling Functions of Hydrothermarchaeota in Hydrothermal Sediment.</title>
        <authorList>
            <person name="Zhou Z."/>
            <person name="Liu Y."/>
            <person name="Xu W."/>
            <person name="Pan J."/>
            <person name="Luo Z.H."/>
            <person name="Li M."/>
        </authorList>
    </citation>
    <scope>NUCLEOTIDE SEQUENCE [LARGE SCALE GENOMIC DNA]</scope>
    <source>
        <strain evidence="1">SpSt-1074</strain>
    </source>
</reference>
<organism evidence="1">
    <name type="scientific">Caldiarchaeum subterraneum</name>
    <dbReference type="NCBI Taxonomy" id="311458"/>
    <lineage>
        <taxon>Archaea</taxon>
        <taxon>Nitrososphaerota</taxon>
        <taxon>Candidatus Caldarchaeales</taxon>
        <taxon>Candidatus Caldarchaeaceae</taxon>
        <taxon>Candidatus Caldarchaeum</taxon>
    </lineage>
</organism>
<name>A0A7J3VUM1_CALS0</name>
<protein>
    <submittedName>
        <fullName evidence="1">Uncharacterized protein</fullName>
    </submittedName>
</protein>
<dbReference type="AlphaFoldDB" id="A0A7J3VUM1"/>
<proteinExistence type="predicted"/>
<dbReference type="EMBL" id="DRXH01000177">
    <property type="protein sequence ID" value="HHM44658.1"/>
    <property type="molecule type" value="Genomic_DNA"/>
</dbReference>
<accession>A0A7J3VUM1</accession>
<gene>
    <name evidence="1" type="ORF">ENM31_05125</name>
</gene>
<sequence>MPVLLVTTVYAVAIALTSSEVAQLGGTGLVDVNCPANPCQVSKVSWTLTGTAPFRVDRVNVQWTTAKTTGATYTVYVTLYDSANTVISSGSANQPASSSQVTTVVDVNPNVDPRDVYRVEVVIVEN</sequence>